<feature type="transmembrane region" description="Helical" evidence="1">
    <location>
        <begin position="132"/>
        <end position="152"/>
    </location>
</feature>
<evidence type="ECO:0000256" key="1">
    <source>
        <dbReference type="SAM" id="Phobius"/>
    </source>
</evidence>
<keyword evidence="1" id="KW-0812">Transmembrane</keyword>
<reference evidence="2" key="2">
    <citation type="journal article" date="2021" name="PeerJ">
        <title>Extensive microbial diversity within the chicken gut microbiome revealed by metagenomics and culture.</title>
        <authorList>
            <person name="Gilroy R."/>
            <person name="Ravi A."/>
            <person name="Getino M."/>
            <person name="Pursley I."/>
            <person name="Horton D.L."/>
            <person name="Alikhan N.F."/>
            <person name="Baker D."/>
            <person name="Gharbi K."/>
            <person name="Hall N."/>
            <person name="Watson M."/>
            <person name="Adriaenssens E.M."/>
            <person name="Foster-Nyarko E."/>
            <person name="Jarju S."/>
            <person name="Secka A."/>
            <person name="Antonio M."/>
            <person name="Oren A."/>
            <person name="Chaudhuri R.R."/>
            <person name="La Ragione R."/>
            <person name="Hildebrand F."/>
            <person name="Pallen M.J."/>
        </authorList>
    </citation>
    <scope>NUCLEOTIDE SEQUENCE</scope>
    <source>
        <strain evidence="2">ChiGjej1B1-1684</strain>
    </source>
</reference>
<dbReference type="Pfam" id="PF02089">
    <property type="entry name" value="Palm_thioest"/>
    <property type="match status" value="1"/>
</dbReference>
<feature type="transmembrane region" description="Helical" evidence="1">
    <location>
        <begin position="97"/>
        <end position="120"/>
    </location>
</feature>
<proteinExistence type="predicted"/>
<dbReference type="Proteomes" id="UP000824118">
    <property type="component" value="Unassembled WGS sequence"/>
</dbReference>
<dbReference type="SUPFAM" id="SSF53474">
    <property type="entry name" value="alpha/beta-Hydrolases"/>
    <property type="match status" value="1"/>
</dbReference>
<feature type="transmembrane region" description="Helical" evidence="1">
    <location>
        <begin position="31"/>
        <end position="50"/>
    </location>
</feature>
<feature type="transmembrane region" description="Helical" evidence="1">
    <location>
        <begin position="7"/>
        <end position="25"/>
    </location>
</feature>
<feature type="transmembrane region" description="Helical" evidence="1">
    <location>
        <begin position="71"/>
        <end position="91"/>
    </location>
</feature>
<accession>A0A9D1LXS0</accession>
<sequence>MNSVIINIVNCLLLIFSANSVLLIAKHNMYFLIPLSVVAFISANILNCYVPGKYRSSRMKVCAHGVQRLKTFLFSSIISFTIHVIAFFFLGLSWFPLLISALVCIFAHCVIFWNGMVSVYISSTQLGIHHRFMGVFLAFVPIVNVIELIKIIRITSDEIKFEENKEKINTLRAEYKICKTKYPILLVHGVFFRDSKKLNYWGRIPKELERNGAVIFYGNHHSASSVSDSAQELTNRIKSIVNQTGCGKVNIIAHSKGGLDCRYAVSFCGAEKYVASLTTINTPHRGCGFADYLLKKIPENVQNKIADTYNTSLKKLGDTSPDFMEAVTDLTEKNCEKLNRIMEKDKDKFNGIFCQSVGSKLNKRTSGKFPLNFTYDLVKYFDGPNDGLVSEKSFQWGEMYTFLTVKGKRGISHGDMVDLNRENIPEFDVREFYVNLVSDLKNRGL</sequence>
<comment type="caution">
    <text evidence="2">The sequence shown here is derived from an EMBL/GenBank/DDBJ whole genome shotgun (WGS) entry which is preliminary data.</text>
</comment>
<evidence type="ECO:0000313" key="3">
    <source>
        <dbReference type="Proteomes" id="UP000824118"/>
    </source>
</evidence>
<dbReference type="InterPro" id="IPR029058">
    <property type="entry name" value="AB_hydrolase_fold"/>
</dbReference>
<name>A0A9D1LXS0_9FIRM</name>
<reference evidence="2" key="1">
    <citation type="submission" date="2020-10" db="EMBL/GenBank/DDBJ databases">
        <authorList>
            <person name="Gilroy R."/>
        </authorList>
    </citation>
    <scope>NUCLEOTIDE SEQUENCE</scope>
    <source>
        <strain evidence="2">ChiGjej1B1-1684</strain>
    </source>
</reference>
<dbReference type="Gene3D" id="3.40.50.1820">
    <property type="entry name" value="alpha/beta hydrolase"/>
    <property type="match status" value="1"/>
</dbReference>
<dbReference type="EMBL" id="DVNG01000033">
    <property type="protein sequence ID" value="HIU49856.1"/>
    <property type="molecule type" value="Genomic_DNA"/>
</dbReference>
<evidence type="ECO:0000313" key="2">
    <source>
        <dbReference type="EMBL" id="HIU49856.1"/>
    </source>
</evidence>
<gene>
    <name evidence="2" type="ORF">IAD22_02415</name>
</gene>
<protein>
    <submittedName>
        <fullName evidence="2">Triacylglycerol lipase</fullName>
    </submittedName>
</protein>
<organism evidence="2 3">
    <name type="scientific">Candidatus Limousia pullorum</name>
    <dbReference type="NCBI Taxonomy" id="2840860"/>
    <lineage>
        <taxon>Bacteria</taxon>
        <taxon>Bacillati</taxon>
        <taxon>Bacillota</taxon>
        <taxon>Clostridia</taxon>
        <taxon>Eubacteriales</taxon>
        <taxon>Oscillospiraceae</taxon>
        <taxon>Oscillospiraceae incertae sedis</taxon>
        <taxon>Candidatus Limousia</taxon>
    </lineage>
</organism>
<keyword evidence="1" id="KW-0472">Membrane</keyword>
<dbReference type="AlphaFoldDB" id="A0A9D1LXS0"/>
<keyword evidence="1" id="KW-1133">Transmembrane helix</keyword>